<keyword evidence="9" id="KW-0418">Kinase</keyword>
<comment type="catalytic activity">
    <reaction evidence="1">
        <text>ATP + protein L-histidine = ADP + protein N-phospho-L-histidine.</text>
        <dbReference type="EC" id="2.7.13.3"/>
    </reaction>
</comment>
<dbReference type="Gene3D" id="3.30.565.10">
    <property type="entry name" value="Histidine kinase-like ATPase, C-terminal domain"/>
    <property type="match status" value="1"/>
</dbReference>
<proteinExistence type="predicted"/>
<dbReference type="InterPro" id="IPR035965">
    <property type="entry name" value="PAS-like_dom_sf"/>
</dbReference>
<evidence type="ECO:0000256" key="9">
    <source>
        <dbReference type="ARBA" id="ARBA00022777"/>
    </source>
</evidence>
<dbReference type="NCBIfam" id="NF046044">
    <property type="entry name" value="PnpS"/>
    <property type="match status" value="1"/>
</dbReference>
<evidence type="ECO:0000256" key="6">
    <source>
        <dbReference type="ARBA" id="ARBA00022679"/>
    </source>
</evidence>
<evidence type="ECO:0000256" key="1">
    <source>
        <dbReference type="ARBA" id="ARBA00000085"/>
    </source>
</evidence>
<keyword evidence="5" id="KW-0597">Phosphoprotein</keyword>
<keyword evidence="7 14" id="KW-0812">Transmembrane</keyword>
<comment type="caution">
    <text evidence="18">The sequence shown here is derived from an EMBL/GenBank/DDBJ whole genome shotgun (WGS) entry which is preliminary data.</text>
</comment>
<dbReference type="InterPro" id="IPR013656">
    <property type="entry name" value="PAS_4"/>
</dbReference>
<dbReference type="RefSeq" id="WP_267150722.1">
    <property type="nucleotide sequence ID" value="NZ_JAPMLT010000002.1"/>
</dbReference>
<evidence type="ECO:0000256" key="11">
    <source>
        <dbReference type="ARBA" id="ARBA00022989"/>
    </source>
</evidence>
<dbReference type="EMBL" id="JAPMLT010000002">
    <property type="protein sequence ID" value="MCX7569481.1"/>
    <property type="molecule type" value="Genomic_DNA"/>
</dbReference>
<dbReference type="SMART" id="SM00388">
    <property type="entry name" value="HisKA"/>
    <property type="match status" value="1"/>
</dbReference>
<dbReference type="Pfam" id="PF00672">
    <property type="entry name" value="HAMP"/>
    <property type="match status" value="1"/>
</dbReference>
<evidence type="ECO:0000313" key="18">
    <source>
        <dbReference type="EMBL" id="MCX7569481.1"/>
    </source>
</evidence>
<dbReference type="InterPro" id="IPR036097">
    <property type="entry name" value="HisK_dim/P_sf"/>
</dbReference>
<evidence type="ECO:0000259" key="17">
    <source>
        <dbReference type="PROSITE" id="PS50885"/>
    </source>
</evidence>
<accession>A0ABT3X1J2</accession>
<comment type="subcellular location">
    <subcellularLocation>
        <location evidence="2">Cell membrane</location>
        <topology evidence="2">Multi-pass membrane protein</topology>
    </subcellularLocation>
</comment>
<keyword evidence="8" id="KW-0547">Nucleotide-binding</keyword>
<dbReference type="SMART" id="SM00387">
    <property type="entry name" value="HATPase_c"/>
    <property type="match status" value="1"/>
</dbReference>
<dbReference type="Pfam" id="PF02518">
    <property type="entry name" value="HATPase_c"/>
    <property type="match status" value="1"/>
</dbReference>
<dbReference type="PRINTS" id="PR00344">
    <property type="entry name" value="BCTRLSENSOR"/>
</dbReference>
<dbReference type="Gene3D" id="6.10.340.10">
    <property type="match status" value="1"/>
</dbReference>
<dbReference type="PANTHER" id="PTHR42878">
    <property type="entry name" value="TWO-COMPONENT HISTIDINE KINASE"/>
    <property type="match status" value="1"/>
</dbReference>
<dbReference type="GO" id="GO:0005524">
    <property type="term" value="F:ATP binding"/>
    <property type="evidence" value="ECO:0007669"/>
    <property type="project" value="UniProtKB-KW"/>
</dbReference>
<evidence type="ECO:0000256" key="4">
    <source>
        <dbReference type="ARBA" id="ARBA00022475"/>
    </source>
</evidence>
<dbReference type="Pfam" id="PF08448">
    <property type="entry name" value="PAS_4"/>
    <property type="match status" value="1"/>
</dbReference>
<dbReference type="SUPFAM" id="SSF103190">
    <property type="entry name" value="Sensory domain-like"/>
    <property type="match status" value="1"/>
</dbReference>
<dbReference type="InterPro" id="IPR003660">
    <property type="entry name" value="HAMP_dom"/>
</dbReference>
<feature type="domain" description="Histidine kinase" evidence="15">
    <location>
        <begin position="375"/>
        <end position="592"/>
    </location>
</feature>
<dbReference type="EC" id="2.7.13.3" evidence="3"/>
<dbReference type="InterPro" id="IPR003661">
    <property type="entry name" value="HisK_dim/P_dom"/>
</dbReference>
<dbReference type="InterPro" id="IPR000014">
    <property type="entry name" value="PAS"/>
</dbReference>
<keyword evidence="4" id="KW-1003">Cell membrane</keyword>
<dbReference type="SUPFAM" id="SSF47384">
    <property type="entry name" value="Homodimeric domain of signal transducing histidine kinase"/>
    <property type="match status" value="1"/>
</dbReference>
<evidence type="ECO:0000256" key="3">
    <source>
        <dbReference type="ARBA" id="ARBA00012438"/>
    </source>
</evidence>
<dbReference type="InterPro" id="IPR050351">
    <property type="entry name" value="BphY/WalK/GraS-like"/>
</dbReference>
<organism evidence="18 19">
    <name type="scientific">Tumebacillus lacus</name>
    <dbReference type="NCBI Taxonomy" id="2995335"/>
    <lineage>
        <taxon>Bacteria</taxon>
        <taxon>Bacillati</taxon>
        <taxon>Bacillota</taxon>
        <taxon>Bacilli</taxon>
        <taxon>Bacillales</taxon>
        <taxon>Alicyclobacillaceae</taxon>
        <taxon>Tumebacillus</taxon>
    </lineage>
</organism>
<evidence type="ECO:0000256" key="12">
    <source>
        <dbReference type="ARBA" id="ARBA00023012"/>
    </source>
</evidence>
<dbReference type="Gene3D" id="1.10.287.130">
    <property type="match status" value="1"/>
</dbReference>
<keyword evidence="10 18" id="KW-0067">ATP-binding</keyword>
<dbReference type="SUPFAM" id="SSF55874">
    <property type="entry name" value="ATPase domain of HSP90 chaperone/DNA topoisomerase II/histidine kinase"/>
    <property type="match status" value="1"/>
</dbReference>
<feature type="domain" description="HAMP" evidence="17">
    <location>
        <begin position="194"/>
        <end position="246"/>
    </location>
</feature>
<dbReference type="SMART" id="SM00304">
    <property type="entry name" value="HAMP"/>
    <property type="match status" value="1"/>
</dbReference>
<dbReference type="CDD" id="cd06225">
    <property type="entry name" value="HAMP"/>
    <property type="match status" value="1"/>
</dbReference>
<evidence type="ECO:0000256" key="14">
    <source>
        <dbReference type="SAM" id="Phobius"/>
    </source>
</evidence>
<dbReference type="CDD" id="cd16922">
    <property type="entry name" value="HATPase_EvgS-ArcB-TorS-like"/>
    <property type="match status" value="1"/>
</dbReference>
<dbReference type="CDD" id="cd00130">
    <property type="entry name" value="PAS"/>
    <property type="match status" value="1"/>
</dbReference>
<keyword evidence="6" id="KW-0808">Transferase</keyword>
<keyword evidence="12" id="KW-0902">Two-component regulatory system</keyword>
<evidence type="ECO:0000256" key="13">
    <source>
        <dbReference type="ARBA" id="ARBA00023136"/>
    </source>
</evidence>
<evidence type="ECO:0000256" key="7">
    <source>
        <dbReference type="ARBA" id="ARBA00022692"/>
    </source>
</evidence>
<dbReference type="NCBIfam" id="TIGR00229">
    <property type="entry name" value="sensory_box"/>
    <property type="match status" value="1"/>
</dbReference>
<evidence type="ECO:0000259" key="15">
    <source>
        <dbReference type="PROSITE" id="PS50109"/>
    </source>
</evidence>
<dbReference type="Gene3D" id="3.30.450.20">
    <property type="entry name" value="PAS domain"/>
    <property type="match status" value="1"/>
</dbReference>
<evidence type="ECO:0000313" key="19">
    <source>
        <dbReference type="Proteomes" id="UP001208017"/>
    </source>
</evidence>
<dbReference type="InterPro" id="IPR036890">
    <property type="entry name" value="HATPase_C_sf"/>
</dbReference>
<keyword evidence="13 14" id="KW-0472">Membrane</keyword>
<evidence type="ECO:0000259" key="16">
    <source>
        <dbReference type="PROSITE" id="PS50112"/>
    </source>
</evidence>
<name>A0ABT3X1J2_9BACL</name>
<dbReference type="Proteomes" id="UP001208017">
    <property type="component" value="Unassembled WGS sequence"/>
</dbReference>
<dbReference type="InterPro" id="IPR005467">
    <property type="entry name" value="His_kinase_dom"/>
</dbReference>
<evidence type="ECO:0000256" key="5">
    <source>
        <dbReference type="ARBA" id="ARBA00022553"/>
    </source>
</evidence>
<gene>
    <name evidence="18" type="ORF">OS242_05865</name>
</gene>
<dbReference type="PROSITE" id="PS50109">
    <property type="entry name" value="HIS_KIN"/>
    <property type="match status" value="1"/>
</dbReference>
<dbReference type="InterPro" id="IPR003594">
    <property type="entry name" value="HATPase_dom"/>
</dbReference>
<dbReference type="Pfam" id="PF00512">
    <property type="entry name" value="HisKA"/>
    <property type="match status" value="1"/>
</dbReference>
<feature type="transmembrane region" description="Helical" evidence="14">
    <location>
        <begin position="12"/>
        <end position="32"/>
    </location>
</feature>
<dbReference type="CDD" id="cd00082">
    <property type="entry name" value="HisKA"/>
    <property type="match status" value="1"/>
</dbReference>
<dbReference type="SUPFAM" id="SSF55785">
    <property type="entry name" value="PYP-like sensor domain (PAS domain)"/>
    <property type="match status" value="1"/>
</dbReference>
<evidence type="ECO:0000256" key="8">
    <source>
        <dbReference type="ARBA" id="ARBA00022741"/>
    </source>
</evidence>
<feature type="domain" description="PAS" evidence="16">
    <location>
        <begin position="251"/>
        <end position="296"/>
    </location>
</feature>
<evidence type="ECO:0000256" key="10">
    <source>
        <dbReference type="ARBA" id="ARBA00022840"/>
    </source>
</evidence>
<protein>
    <recommendedName>
        <fullName evidence="3">histidine kinase</fullName>
        <ecNumber evidence="3">2.7.13.3</ecNumber>
    </recommendedName>
</protein>
<sequence>MIRGIRGRIVLTYLVLIVLSLSIFGVYMLQFIEKLYMDTLESHVREETSLLAEWISPHIDWAVPGERDEVSDTLRRTAFATGGRVTLLDYQGNVLLDTLADEESKKNQARYPEVQAALDGSVGTHVRMMPYSSYNVLHLARPVFDKDGWQAGVVRLAVPLQGTHDTLQALWGRIGLSLLVVAVVSSLFGLRFAHSISSPIEAITRSTRKIADGAYDERIQQRGRDELGVMADAINAMGARINEQIDDLTQQKGRLEGILTHLVSGVIVVDRSGRITLVNPAVRELIGFPPERLLQKWHWEAGHNFGLSSLIDEALLVGTPQKKEITLHIPLERTVEVNITPISSGNGTIAGAVVLLHDVSEWRRLERMRSEFVANVSHELRTPITAVKGFSETLLDGALEDRQTTRQFLQIIHDESERLTHLVTDLLELSKIESGHTVFHHSFADLSKLVERTVSRYIHQAEQVGLSLRAELPPGPVRACIDSDRIAQVLVNLVGNAIAYTPHGEVVVTLTETAEEAVLTVSDTGIGIPAEDLPRLFERFYRVDKARARRSGGTGLGLSIVKHIVEGHHGHVTVESQVGAGSTFRVFLPKQAAEAEEAGE</sequence>
<dbReference type="SUPFAM" id="SSF158472">
    <property type="entry name" value="HAMP domain-like"/>
    <property type="match status" value="1"/>
</dbReference>
<keyword evidence="11 14" id="KW-1133">Transmembrane helix</keyword>
<reference evidence="18 19" key="1">
    <citation type="submission" date="2022-11" db="EMBL/GenBank/DDBJ databases">
        <title>Study of microbial diversity in lake waters.</title>
        <authorList>
            <person name="Zhang J."/>
        </authorList>
    </citation>
    <scope>NUCLEOTIDE SEQUENCE [LARGE SCALE GENOMIC DNA]</scope>
    <source>
        <strain evidence="18 19">DT12</strain>
    </source>
</reference>
<dbReference type="PANTHER" id="PTHR42878:SF7">
    <property type="entry name" value="SENSOR HISTIDINE KINASE GLRK"/>
    <property type="match status" value="1"/>
</dbReference>
<evidence type="ECO:0000256" key="2">
    <source>
        <dbReference type="ARBA" id="ARBA00004651"/>
    </source>
</evidence>
<dbReference type="InterPro" id="IPR004358">
    <property type="entry name" value="Sig_transdc_His_kin-like_C"/>
</dbReference>
<dbReference type="InterPro" id="IPR029151">
    <property type="entry name" value="Sensor-like_sf"/>
</dbReference>
<dbReference type="PROSITE" id="PS50112">
    <property type="entry name" value="PAS"/>
    <property type="match status" value="1"/>
</dbReference>
<dbReference type="SMART" id="SM00091">
    <property type="entry name" value="PAS"/>
    <property type="match status" value="1"/>
</dbReference>
<keyword evidence="19" id="KW-1185">Reference proteome</keyword>
<dbReference type="PROSITE" id="PS50885">
    <property type="entry name" value="HAMP"/>
    <property type="match status" value="1"/>
</dbReference>